<dbReference type="Pfam" id="PF08100">
    <property type="entry name" value="Dimerisation"/>
    <property type="match status" value="1"/>
</dbReference>
<dbReference type="AlphaFoldDB" id="A0AAV7NMR1"/>
<keyword evidence="6" id="KW-1185">Reference proteome</keyword>
<dbReference type="InterPro" id="IPR016461">
    <property type="entry name" value="COMT-like"/>
</dbReference>
<keyword evidence="1" id="KW-0489">Methyltransferase</keyword>
<evidence type="ECO:0000256" key="3">
    <source>
        <dbReference type="ARBA" id="ARBA00022691"/>
    </source>
</evidence>
<evidence type="ECO:0000313" key="6">
    <source>
        <dbReference type="Proteomes" id="UP001066276"/>
    </source>
</evidence>
<reference evidence="5" key="1">
    <citation type="journal article" date="2022" name="bioRxiv">
        <title>Sequencing and chromosome-scale assembly of the giantPleurodeles waltlgenome.</title>
        <authorList>
            <person name="Brown T."/>
            <person name="Elewa A."/>
            <person name="Iarovenko S."/>
            <person name="Subramanian E."/>
            <person name="Araus A.J."/>
            <person name="Petzold A."/>
            <person name="Susuki M."/>
            <person name="Suzuki K.-i.T."/>
            <person name="Hayashi T."/>
            <person name="Toyoda A."/>
            <person name="Oliveira C."/>
            <person name="Osipova E."/>
            <person name="Leigh N.D."/>
            <person name="Simon A."/>
            <person name="Yun M.H."/>
        </authorList>
    </citation>
    <scope>NUCLEOTIDE SEQUENCE</scope>
    <source>
        <strain evidence="5">20211129_DDA</strain>
        <tissue evidence="5">Liver</tissue>
    </source>
</reference>
<feature type="domain" description="O-methyltransferase dimerisation" evidence="4">
    <location>
        <begin position="15"/>
        <end position="96"/>
    </location>
</feature>
<keyword evidence="2" id="KW-0808">Transferase</keyword>
<dbReference type="PROSITE" id="PS51683">
    <property type="entry name" value="SAM_OMT_II"/>
    <property type="match status" value="1"/>
</dbReference>
<name>A0AAV7NMR1_PLEWA</name>
<evidence type="ECO:0000256" key="1">
    <source>
        <dbReference type="ARBA" id="ARBA00022603"/>
    </source>
</evidence>
<organism evidence="5 6">
    <name type="scientific">Pleurodeles waltl</name>
    <name type="common">Iberian ribbed newt</name>
    <dbReference type="NCBI Taxonomy" id="8319"/>
    <lineage>
        <taxon>Eukaryota</taxon>
        <taxon>Metazoa</taxon>
        <taxon>Chordata</taxon>
        <taxon>Craniata</taxon>
        <taxon>Vertebrata</taxon>
        <taxon>Euteleostomi</taxon>
        <taxon>Amphibia</taxon>
        <taxon>Batrachia</taxon>
        <taxon>Caudata</taxon>
        <taxon>Salamandroidea</taxon>
        <taxon>Salamandridae</taxon>
        <taxon>Pleurodelinae</taxon>
        <taxon>Pleurodeles</taxon>
    </lineage>
</organism>
<dbReference type="Gene3D" id="1.10.10.10">
    <property type="entry name" value="Winged helix-like DNA-binding domain superfamily/Winged helix DNA-binding domain"/>
    <property type="match status" value="1"/>
</dbReference>
<dbReference type="GO" id="GO:0008168">
    <property type="term" value="F:methyltransferase activity"/>
    <property type="evidence" value="ECO:0007669"/>
    <property type="project" value="UniProtKB-KW"/>
</dbReference>
<evidence type="ECO:0000256" key="2">
    <source>
        <dbReference type="ARBA" id="ARBA00022679"/>
    </source>
</evidence>
<dbReference type="GO" id="GO:0032259">
    <property type="term" value="P:methylation"/>
    <property type="evidence" value="ECO:0007669"/>
    <property type="project" value="UniProtKB-KW"/>
</dbReference>
<sequence length="126" mass="14256">MSSSEDLQYPRLLLQYRDGFLVSKAMFTACELGVFDLLQESGAPLSSAVIAERLQASADGMERLLCTCVGLKLLETEMSNMEALYKNTDLSAIYLTKSSQRSLLPMMWYFSDTLYKYMNHLTDAVR</sequence>
<proteinExistence type="predicted"/>
<dbReference type="InterPro" id="IPR036390">
    <property type="entry name" value="WH_DNA-bd_sf"/>
</dbReference>
<dbReference type="InterPro" id="IPR012967">
    <property type="entry name" value="COMT_dimerisation"/>
</dbReference>
<dbReference type="EMBL" id="JANPWB010000012">
    <property type="protein sequence ID" value="KAJ1116245.1"/>
    <property type="molecule type" value="Genomic_DNA"/>
</dbReference>
<dbReference type="InterPro" id="IPR036388">
    <property type="entry name" value="WH-like_DNA-bd_sf"/>
</dbReference>
<dbReference type="SUPFAM" id="SSF46785">
    <property type="entry name" value="Winged helix' DNA-binding domain"/>
    <property type="match status" value="1"/>
</dbReference>
<comment type="caution">
    <text evidence="5">The sequence shown here is derived from an EMBL/GenBank/DDBJ whole genome shotgun (WGS) entry which is preliminary data.</text>
</comment>
<gene>
    <name evidence="5" type="ORF">NDU88_004461</name>
</gene>
<dbReference type="Proteomes" id="UP001066276">
    <property type="component" value="Chromosome 8"/>
</dbReference>
<protein>
    <recommendedName>
        <fullName evidence="4">O-methyltransferase dimerisation domain-containing protein</fullName>
    </recommendedName>
</protein>
<evidence type="ECO:0000259" key="4">
    <source>
        <dbReference type="Pfam" id="PF08100"/>
    </source>
</evidence>
<accession>A0AAV7NMR1</accession>
<dbReference type="GO" id="GO:0046983">
    <property type="term" value="F:protein dimerization activity"/>
    <property type="evidence" value="ECO:0007669"/>
    <property type="project" value="InterPro"/>
</dbReference>
<keyword evidence="3" id="KW-0949">S-adenosyl-L-methionine</keyword>
<dbReference type="FunFam" id="1.10.10.10:FF:000358">
    <property type="entry name" value="Acetylserotonin O-methyltransferase"/>
    <property type="match status" value="1"/>
</dbReference>
<evidence type="ECO:0000313" key="5">
    <source>
        <dbReference type="EMBL" id="KAJ1116245.1"/>
    </source>
</evidence>